<dbReference type="AlphaFoldDB" id="A0A6P8J2E2"/>
<proteinExistence type="predicted"/>
<feature type="signal peptide" evidence="2">
    <location>
        <begin position="1"/>
        <end position="22"/>
    </location>
</feature>
<evidence type="ECO:0000256" key="2">
    <source>
        <dbReference type="SAM" id="SignalP"/>
    </source>
</evidence>
<evidence type="ECO:0000313" key="4">
    <source>
        <dbReference type="RefSeq" id="XP_031574141.1"/>
    </source>
</evidence>
<gene>
    <name evidence="4" type="primary">LOC116307947</name>
</gene>
<evidence type="ECO:0000313" key="3">
    <source>
        <dbReference type="Proteomes" id="UP000515163"/>
    </source>
</evidence>
<reference evidence="4" key="1">
    <citation type="submission" date="2025-08" db="UniProtKB">
        <authorList>
            <consortium name="RefSeq"/>
        </authorList>
    </citation>
    <scope>IDENTIFICATION</scope>
    <source>
        <tissue evidence="4">Tentacle</tissue>
    </source>
</reference>
<evidence type="ECO:0000256" key="1">
    <source>
        <dbReference type="ARBA" id="ARBA00022729"/>
    </source>
</evidence>
<keyword evidence="3" id="KW-1185">Reference proteome</keyword>
<feature type="chain" id="PRO_5028314270" evidence="2">
    <location>
        <begin position="23"/>
        <end position="178"/>
    </location>
</feature>
<organism evidence="3 4">
    <name type="scientific">Actinia tenebrosa</name>
    <name type="common">Australian red waratah sea anemone</name>
    <dbReference type="NCBI Taxonomy" id="6105"/>
    <lineage>
        <taxon>Eukaryota</taxon>
        <taxon>Metazoa</taxon>
        <taxon>Cnidaria</taxon>
        <taxon>Anthozoa</taxon>
        <taxon>Hexacorallia</taxon>
        <taxon>Actiniaria</taxon>
        <taxon>Actiniidae</taxon>
        <taxon>Actinia</taxon>
    </lineage>
</organism>
<dbReference type="Proteomes" id="UP000515163">
    <property type="component" value="Unplaced"/>
</dbReference>
<dbReference type="Gene3D" id="2.70.220.10">
    <property type="entry name" value="Ganglioside GM2 activator"/>
    <property type="match status" value="1"/>
</dbReference>
<dbReference type="InterPro" id="IPR036846">
    <property type="entry name" value="GM2-AP_sf"/>
</dbReference>
<name>A0A6P8J2E2_ACTTE</name>
<dbReference type="GeneID" id="116307947"/>
<dbReference type="InParanoid" id="A0A6P8J2E2"/>
<dbReference type="RefSeq" id="XP_031574141.1">
    <property type="nucleotide sequence ID" value="XM_031718281.1"/>
</dbReference>
<dbReference type="OrthoDB" id="10308841at2759"/>
<protein>
    <submittedName>
        <fullName evidence="4">Uncharacterized protein LOC116307947</fullName>
    </submittedName>
</protein>
<dbReference type="KEGG" id="aten:116307947"/>
<keyword evidence="1 2" id="KW-0732">Signal</keyword>
<accession>A0A6P8J2E2</accession>
<sequence>MSIKSLVVLLCVTAVFLCTADATITVNDCHGGNSAIRLTNFNVENGYIPLAGGQRDISGTVSVNVGTSQVTQVQVKVEYAKAAVSFLSINLCDRAELSEYCSGSGRTLSCSQFATLMGGTGLCSGSGLFQNHNFDFNVRPTIPSTTTLKLSGSVSAKAVFRVGGQQVGCMTISIPVHN</sequence>